<dbReference type="Proteomes" id="UP000680588">
    <property type="component" value="Chromosome"/>
</dbReference>
<name>A0A975PCQ5_9MICC</name>
<dbReference type="PANTHER" id="PTHR45724:SF13">
    <property type="entry name" value="AQUAPORIN NIP1-1-RELATED"/>
    <property type="match status" value="1"/>
</dbReference>
<feature type="transmembrane region" description="Helical" evidence="8">
    <location>
        <begin position="31"/>
        <end position="54"/>
    </location>
</feature>
<evidence type="ECO:0000256" key="2">
    <source>
        <dbReference type="ARBA" id="ARBA00022448"/>
    </source>
</evidence>
<evidence type="ECO:0000256" key="1">
    <source>
        <dbReference type="ARBA" id="ARBA00004141"/>
    </source>
</evidence>
<keyword evidence="4 8" id="KW-1133">Transmembrane helix</keyword>
<dbReference type="GO" id="GO:0015267">
    <property type="term" value="F:channel activity"/>
    <property type="evidence" value="ECO:0007669"/>
    <property type="project" value="InterPro"/>
</dbReference>
<accession>A0A975PCQ5</accession>
<dbReference type="GO" id="GO:0016020">
    <property type="term" value="C:membrane"/>
    <property type="evidence" value="ECO:0007669"/>
    <property type="project" value="UniProtKB-SubCell"/>
</dbReference>
<keyword evidence="2 6" id="KW-0813">Transport</keyword>
<evidence type="ECO:0000313" key="10">
    <source>
        <dbReference type="Proteomes" id="UP000680588"/>
    </source>
</evidence>
<dbReference type="PANTHER" id="PTHR45724">
    <property type="entry name" value="AQUAPORIN NIP2-1"/>
    <property type="match status" value="1"/>
</dbReference>
<dbReference type="AlphaFoldDB" id="A0A975PCQ5"/>
<keyword evidence="3 6" id="KW-0812">Transmembrane</keyword>
<dbReference type="InterPro" id="IPR022357">
    <property type="entry name" value="MIP_CS"/>
</dbReference>
<protein>
    <submittedName>
        <fullName evidence="9">Aquaporin</fullName>
    </submittedName>
</protein>
<evidence type="ECO:0000313" key="9">
    <source>
        <dbReference type="EMBL" id="QWQ35326.1"/>
    </source>
</evidence>
<evidence type="ECO:0000256" key="7">
    <source>
        <dbReference type="SAM" id="MobiDB-lite"/>
    </source>
</evidence>
<keyword evidence="10" id="KW-1185">Reference proteome</keyword>
<feature type="transmembrane region" description="Helical" evidence="8">
    <location>
        <begin position="231"/>
        <end position="251"/>
    </location>
</feature>
<feature type="transmembrane region" description="Helical" evidence="8">
    <location>
        <begin position="156"/>
        <end position="177"/>
    </location>
</feature>
<evidence type="ECO:0000256" key="5">
    <source>
        <dbReference type="ARBA" id="ARBA00023136"/>
    </source>
</evidence>
<keyword evidence="5 8" id="KW-0472">Membrane</keyword>
<dbReference type="InterPro" id="IPR034294">
    <property type="entry name" value="Aquaporin_transptr"/>
</dbReference>
<proteinExistence type="inferred from homology"/>
<feature type="transmembrane region" description="Helical" evidence="8">
    <location>
        <begin position="184"/>
        <end position="205"/>
    </location>
</feature>
<organism evidence="9 10">
    <name type="scientific">Arthrobacter sunyaminii</name>
    <dbReference type="NCBI Taxonomy" id="2816859"/>
    <lineage>
        <taxon>Bacteria</taxon>
        <taxon>Bacillati</taxon>
        <taxon>Actinomycetota</taxon>
        <taxon>Actinomycetes</taxon>
        <taxon>Micrococcales</taxon>
        <taxon>Micrococcaceae</taxon>
        <taxon>Arthrobacter</taxon>
    </lineage>
</organism>
<dbReference type="InterPro" id="IPR000425">
    <property type="entry name" value="MIP"/>
</dbReference>
<dbReference type="RefSeq" id="WP_207348033.1">
    <property type="nucleotide sequence ID" value="NZ_CP076456.1"/>
</dbReference>
<evidence type="ECO:0000256" key="4">
    <source>
        <dbReference type="ARBA" id="ARBA00022989"/>
    </source>
</evidence>
<feature type="region of interest" description="Disordered" evidence="7">
    <location>
        <begin position="281"/>
        <end position="339"/>
    </location>
</feature>
<feature type="compositionally biased region" description="Basic and acidic residues" evidence="7">
    <location>
        <begin position="313"/>
        <end position="325"/>
    </location>
</feature>
<evidence type="ECO:0000256" key="6">
    <source>
        <dbReference type="RuleBase" id="RU000477"/>
    </source>
</evidence>
<dbReference type="SUPFAM" id="SSF81338">
    <property type="entry name" value="Aquaporin-like"/>
    <property type="match status" value="1"/>
</dbReference>
<gene>
    <name evidence="9" type="ORF">KG104_12640</name>
</gene>
<feature type="transmembrane region" description="Helical" evidence="8">
    <location>
        <begin position="103"/>
        <end position="126"/>
    </location>
</feature>
<comment type="subcellular location">
    <subcellularLocation>
        <location evidence="1">Membrane</location>
        <topology evidence="1">Multi-pass membrane protein</topology>
    </subcellularLocation>
</comment>
<feature type="transmembrane region" description="Helical" evidence="8">
    <location>
        <begin position="60"/>
        <end position="82"/>
    </location>
</feature>
<feature type="compositionally biased region" description="Low complexity" evidence="7">
    <location>
        <begin position="295"/>
        <end position="309"/>
    </location>
</feature>
<dbReference type="Pfam" id="PF00230">
    <property type="entry name" value="MIP"/>
    <property type="match status" value="1"/>
</dbReference>
<dbReference type="Gene3D" id="1.20.1080.10">
    <property type="entry name" value="Glycerol uptake facilitator protein"/>
    <property type="match status" value="1"/>
</dbReference>
<dbReference type="InterPro" id="IPR023271">
    <property type="entry name" value="Aquaporin-like"/>
</dbReference>
<reference evidence="9" key="1">
    <citation type="submission" date="2021-06" db="EMBL/GenBank/DDBJ databases">
        <title>Novel species in genus Arthrobacter.</title>
        <authorList>
            <person name="Zhang G."/>
        </authorList>
    </citation>
    <scope>NUCLEOTIDE SEQUENCE</scope>
    <source>
        <strain evidence="9">Zg-ZUI122</strain>
    </source>
</reference>
<dbReference type="KEGG" id="asun:KG104_12640"/>
<comment type="similarity">
    <text evidence="6">Belongs to the MIP/aquaporin (TC 1.A.8) family.</text>
</comment>
<dbReference type="EMBL" id="CP076456">
    <property type="protein sequence ID" value="QWQ35326.1"/>
    <property type="molecule type" value="Genomic_DNA"/>
</dbReference>
<evidence type="ECO:0000256" key="8">
    <source>
        <dbReference type="SAM" id="Phobius"/>
    </source>
</evidence>
<dbReference type="PRINTS" id="PR00783">
    <property type="entry name" value="MINTRINSICP"/>
</dbReference>
<dbReference type="PROSITE" id="PS00221">
    <property type="entry name" value="MIP"/>
    <property type="match status" value="1"/>
</dbReference>
<evidence type="ECO:0000256" key="3">
    <source>
        <dbReference type="ARBA" id="ARBA00022692"/>
    </source>
</evidence>
<sequence length="339" mass="34478">MNPEPISAGGARAAEPAAHTAPRKRLHSYGLLGRSIAEGVGSFLLVFATAVAIFSGTGGVSSPLGVGLAAAAAMVAFGYVSGGHFNPAISLGSAAAGRTSWKALPVYVVAQLIGALLAYLILWVLFQGHPELTDTRQIFSVLANGYGTDYQLGFPLASALLAEVVATALLVAVFLGASARRIPAVSAAFAVGVTYAVLLSILAPITGGSLNPARSTAAAIFAGGDSLEQLWLFWAAPVLGALIAGLIYRSVHLSESDAQRGDDTDEDADLLADEAADANELDNADVEEAKAQHPSGTATGTVAGASAAAPTKMSRENDDDARGFFDGDDDGGRPGTGRR</sequence>